<dbReference type="InterPro" id="IPR025483">
    <property type="entry name" value="Lipase_euk"/>
</dbReference>
<dbReference type="PIRSF" id="PIRSF000862">
    <property type="entry name" value="Steryl_ester_lip"/>
    <property type="match status" value="1"/>
</dbReference>
<reference evidence="11" key="1">
    <citation type="submission" date="2022-03" db="EMBL/GenBank/DDBJ databases">
        <authorList>
            <person name="Tunstrom K."/>
        </authorList>
    </citation>
    <scope>NUCLEOTIDE SEQUENCE</scope>
</reference>
<protein>
    <recommendedName>
        <fullName evidence="7">Lipase</fullName>
    </recommendedName>
</protein>
<dbReference type="Pfam" id="PF04083">
    <property type="entry name" value="Abhydro_lipase"/>
    <property type="match status" value="1"/>
</dbReference>
<keyword evidence="5" id="KW-0443">Lipid metabolism</keyword>
<gene>
    <name evidence="11" type="ORF">EEDITHA_LOCUS15161</name>
</gene>
<evidence type="ECO:0000256" key="1">
    <source>
        <dbReference type="ARBA" id="ARBA00010701"/>
    </source>
</evidence>
<name>A0AAU9UR09_EUPED</name>
<evidence type="ECO:0000259" key="10">
    <source>
        <dbReference type="Pfam" id="PF04083"/>
    </source>
</evidence>
<proteinExistence type="inferred from homology"/>
<dbReference type="PANTHER" id="PTHR11005">
    <property type="entry name" value="LYSOSOMAL ACID LIPASE-RELATED"/>
    <property type="match status" value="1"/>
</dbReference>
<keyword evidence="4 7" id="KW-0442">Lipid degradation</keyword>
<keyword evidence="6" id="KW-0325">Glycoprotein</keyword>
<evidence type="ECO:0000256" key="9">
    <source>
        <dbReference type="SAM" id="SignalP"/>
    </source>
</evidence>
<comment type="similarity">
    <text evidence="1 7">Belongs to the AB hydrolase superfamily. Lipase family.</text>
</comment>
<evidence type="ECO:0000256" key="7">
    <source>
        <dbReference type="PIRNR" id="PIRNR000862"/>
    </source>
</evidence>
<dbReference type="InterPro" id="IPR029058">
    <property type="entry name" value="AB_hydrolase_fold"/>
</dbReference>
<dbReference type="GO" id="GO:0016788">
    <property type="term" value="F:hydrolase activity, acting on ester bonds"/>
    <property type="evidence" value="ECO:0007669"/>
    <property type="project" value="InterPro"/>
</dbReference>
<evidence type="ECO:0000313" key="12">
    <source>
        <dbReference type="Proteomes" id="UP001153954"/>
    </source>
</evidence>
<feature type="domain" description="Partial AB-hydrolase lipase" evidence="10">
    <location>
        <begin position="51"/>
        <end position="106"/>
    </location>
</feature>
<evidence type="ECO:0000256" key="3">
    <source>
        <dbReference type="ARBA" id="ARBA00022801"/>
    </source>
</evidence>
<dbReference type="EMBL" id="CAKOGL010000022">
    <property type="protein sequence ID" value="CAH2100275.1"/>
    <property type="molecule type" value="Genomic_DNA"/>
</dbReference>
<sequence length="413" mass="47135">MIKYIVILLYFQQFTGSIPTQPNRLISYALPDTRPLKKALGFYEDTYLNFTELTTKYGYPSEKHTVLTEDGYLLTVFRILPKCIDKQKIPIILGHGLVDSSDSWIFTGSETGFGFILSNNCYDVWAANFRGNTYSRKHVRFDPNKDPDYWEFSFHEVGYFDLPAIIDYVLSKTAQSQAYYVGQSQGTTDFFVMASQRPEYNDKIRLSIQLAPVVWLRNLKVPGANILARESKNIKDLLYAIGFRELFAKQQVIHTIVELICQFIPQTACGTFLSLTTGYVYGSITSKNLAVSMGHLIVGASVKTLAHFGQLIVSGDFQQYDEGVEENIKKYGTIKPPKYNVSRVSSPVVLICAENDYLSSLENINVLSSRLPNLVDRYIVPELTWSHHNHLWGVRATEYVFQKILNYFDRFNA</sequence>
<keyword evidence="2 9" id="KW-0732">Signal</keyword>
<organism evidence="11 12">
    <name type="scientific">Euphydryas editha</name>
    <name type="common">Edith's checkerspot</name>
    <dbReference type="NCBI Taxonomy" id="104508"/>
    <lineage>
        <taxon>Eukaryota</taxon>
        <taxon>Metazoa</taxon>
        <taxon>Ecdysozoa</taxon>
        <taxon>Arthropoda</taxon>
        <taxon>Hexapoda</taxon>
        <taxon>Insecta</taxon>
        <taxon>Pterygota</taxon>
        <taxon>Neoptera</taxon>
        <taxon>Endopterygota</taxon>
        <taxon>Lepidoptera</taxon>
        <taxon>Glossata</taxon>
        <taxon>Ditrysia</taxon>
        <taxon>Papilionoidea</taxon>
        <taxon>Nymphalidae</taxon>
        <taxon>Nymphalinae</taxon>
        <taxon>Euphydryas</taxon>
    </lineage>
</organism>
<dbReference type="Proteomes" id="UP001153954">
    <property type="component" value="Unassembled WGS sequence"/>
</dbReference>
<dbReference type="SUPFAM" id="SSF53474">
    <property type="entry name" value="alpha/beta-Hydrolases"/>
    <property type="match status" value="1"/>
</dbReference>
<evidence type="ECO:0000256" key="8">
    <source>
        <dbReference type="PIRSR" id="PIRSR000862-1"/>
    </source>
</evidence>
<accession>A0AAU9UR09</accession>
<dbReference type="GO" id="GO:0016042">
    <property type="term" value="P:lipid catabolic process"/>
    <property type="evidence" value="ECO:0007669"/>
    <property type="project" value="UniProtKB-KW"/>
</dbReference>
<feature type="active site" description="Charge relay system" evidence="8">
    <location>
        <position position="387"/>
    </location>
</feature>
<evidence type="ECO:0000256" key="2">
    <source>
        <dbReference type="ARBA" id="ARBA00022729"/>
    </source>
</evidence>
<keyword evidence="12" id="KW-1185">Reference proteome</keyword>
<evidence type="ECO:0000256" key="5">
    <source>
        <dbReference type="ARBA" id="ARBA00023098"/>
    </source>
</evidence>
<dbReference type="Gene3D" id="3.40.50.1820">
    <property type="entry name" value="alpha/beta hydrolase"/>
    <property type="match status" value="1"/>
</dbReference>
<dbReference type="AlphaFoldDB" id="A0AAU9UR09"/>
<comment type="caution">
    <text evidence="11">The sequence shown here is derived from an EMBL/GenBank/DDBJ whole genome shotgun (WGS) entry which is preliminary data.</text>
</comment>
<dbReference type="FunFam" id="3.40.50.1820:FF:000057">
    <property type="entry name" value="Lipase"/>
    <property type="match status" value="1"/>
</dbReference>
<evidence type="ECO:0000256" key="4">
    <source>
        <dbReference type="ARBA" id="ARBA00022963"/>
    </source>
</evidence>
<feature type="chain" id="PRO_5043840984" description="Lipase" evidence="9">
    <location>
        <begin position="18"/>
        <end position="413"/>
    </location>
</feature>
<evidence type="ECO:0000256" key="6">
    <source>
        <dbReference type="ARBA" id="ARBA00023180"/>
    </source>
</evidence>
<feature type="signal peptide" evidence="9">
    <location>
        <begin position="1"/>
        <end position="17"/>
    </location>
</feature>
<evidence type="ECO:0000313" key="11">
    <source>
        <dbReference type="EMBL" id="CAH2100275.1"/>
    </source>
</evidence>
<feature type="active site" description="Charge relay system" evidence="8">
    <location>
        <position position="356"/>
    </location>
</feature>
<keyword evidence="3 7" id="KW-0378">Hydrolase</keyword>
<feature type="active site" description="Nucleophile" evidence="8">
    <location>
        <position position="184"/>
    </location>
</feature>
<dbReference type="InterPro" id="IPR006693">
    <property type="entry name" value="AB_hydrolase_lipase"/>
</dbReference>